<dbReference type="PRINTS" id="PR00726">
    <property type="entry name" value="LEXASERPTASE"/>
</dbReference>
<evidence type="ECO:0000256" key="4">
    <source>
        <dbReference type="ARBA" id="ARBA00022813"/>
    </source>
</evidence>
<keyword evidence="3 7" id="KW-0378">Hydrolase</keyword>
<dbReference type="AlphaFoldDB" id="M9M3D2"/>
<dbReference type="Proteomes" id="UP000029453">
    <property type="component" value="Unassembled WGS sequence"/>
</dbReference>
<evidence type="ECO:0000256" key="5">
    <source>
        <dbReference type="ARBA" id="ARBA00023204"/>
    </source>
</evidence>
<dbReference type="InterPro" id="IPR015927">
    <property type="entry name" value="Peptidase_S24_S26A/B/C"/>
</dbReference>
<dbReference type="InterPro" id="IPR006197">
    <property type="entry name" value="Peptidase_S24_LexA"/>
</dbReference>
<dbReference type="GO" id="GO:0016787">
    <property type="term" value="F:hydrolase activity"/>
    <property type="evidence" value="ECO:0007669"/>
    <property type="project" value="UniProtKB-KW"/>
</dbReference>
<dbReference type="Gene3D" id="2.10.109.10">
    <property type="entry name" value="Umud Fragment, subunit A"/>
    <property type="match status" value="1"/>
</dbReference>
<dbReference type="GO" id="GO:0009432">
    <property type="term" value="P:SOS response"/>
    <property type="evidence" value="ECO:0007669"/>
    <property type="project" value="UniProtKB-KW"/>
</dbReference>
<name>M9M3D2_PAEPP</name>
<keyword evidence="6" id="KW-0742">SOS response</keyword>
<comment type="similarity">
    <text evidence="1 7">Belongs to the peptidase S24 family.</text>
</comment>
<dbReference type="SUPFAM" id="SSF51306">
    <property type="entry name" value="LexA/Signal peptidase"/>
    <property type="match status" value="1"/>
</dbReference>
<dbReference type="Gene3D" id="1.10.260.40">
    <property type="entry name" value="lambda repressor-like DNA-binding domains"/>
    <property type="match status" value="1"/>
</dbReference>
<dbReference type="CDD" id="cd00093">
    <property type="entry name" value="HTH_XRE"/>
    <property type="match status" value="1"/>
</dbReference>
<gene>
    <name evidence="9" type="ORF">PPOP_1034</name>
</gene>
<keyword evidence="5" id="KW-0234">DNA repair</keyword>
<dbReference type="SUPFAM" id="SSF47413">
    <property type="entry name" value="lambda repressor-like DNA-binding domains"/>
    <property type="match status" value="1"/>
</dbReference>
<evidence type="ECO:0000256" key="1">
    <source>
        <dbReference type="ARBA" id="ARBA00007484"/>
    </source>
</evidence>
<dbReference type="PANTHER" id="PTHR33516">
    <property type="entry name" value="LEXA REPRESSOR"/>
    <property type="match status" value="1"/>
</dbReference>
<sequence>MQDVADKVGLTKKTIQRYENGEIKIDMKRISDIANALDVTVKDLTEGATSYLGLDVSDLNSVSLPVVGKVSCGNGGLTYVEISGYESTPKQWLDGEEYFYLRAKGDSMTGARIFEGDLLLIRKQPDVENGEIAAVQINDEAVLKRVFKSSGTIVLQSENINYEPIICQEGTVLILGKLKKIMIDV</sequence>
<protein>
    <submittedName>
        <fullName evidence="9">SOS-response transcriptional repressor</fullName>
    </submittedName>
</protein>
<dbReference type="PROSITE" id="PS50943">
    <property type="entry name" value="HTH_CROC1"/>
    <property type="match status" value="1"/>
</dbReference>
<dbReference type="Pfam" id="PF00717">
    <property type="entry name" value="Peptidase_S24"/>
    <property type="match status" value="1"/>
</dbReference>
<accession>M9M3D2</accession>
<dbReference type="InterPro" id="IPR001387">
    <property type="entry name" value="Cro/C1-type_HTH"/>
</dbReference>
<dbReference type="GO" id="GO:0006355">
    <property type="term" value="P:regulation of DNA-templated transcription"/>
    <property type="evidence" value="ECO:0007669"/>
    <property type="project" value="InterPro"/>
</dbReference>
<reference evidence="9 10" key="1">
    <citation type="submission" date="2012-10" db="EMBL/GenBank/DDBJ databases">
        <title>Draft Genome Sequence of Paenibacillus popilliae ATCC 14706T.</title>
        <authorList>
            <person name="Iiyama K."/>
            <person name="Mori K."/>
            <person name="Mon H."/>
            <person name="Chieda Y."/>
            <person name="Lee J.M."/>
            <person name="Kusakabe T."/>
            <person name="Tashiro K."/>
            <person name="Asano S."/>
            <person name="Yasunaga-Aoki C."/>
            <person name="Shimizu S."/>
        </authorList>
    </citation>
    <scope>NUCLEOTIDE SEQUENCE [LARGE SCALE GENOMIC DNA]</scope>
    <source>
        <strain evidence="9 10">ATCC 14706</strain>
    </source>
</reference>
<keyword evidence="4 7" id="KW-0068">Autocatalytic cleavage</keyword>
<evidence type="ECO:0000259" key="8">
    <source>
        <dbReference type="PROSITE" id="PS50943"/>
    </source>
</evidence>
<dbReference type="InterPro" id="IPR039418">
    <property type="entry name" value="LexA-like"/>
</dbReference>
<feature type="domain" description="HTH cro/C1-type" evidence="8">
    <location>
        <begin position="1"/>
        <end position="44"/>
    </location>
</feature>
<evidence type="ECO:0000313" key="10">
    <source>
        <dbReference type="Proteomes" id="UP000029453"/>
    </source>
</evidence>
<evidence type="ECO:0000256" key="6">
    <source>
        <dbReference type="ARBA" id="ARBA00023236"/>
    </source>
</evidence>
<dbReference type="InterPro" id="IPR010982">
    <property type="entry name" value="Lambda_DNA-bd_dom_sf"/>
</dbReference>
<keyword evidence="2" id="KW-0227">DNA damage</keyword>
<evidence type="ECO:0000256" key="2">
    <source>
        <dbReference type="ARBA" id="ARBA00022763"/>
    </source>
</evidence>
<evidence type="ECO:0000256" key="3">
    <source>
        <dbReference type="ARBA" id="ARBA00022801"/>
    </source>
</evidence>
<organism evidence="9 10">
    <name type="scientific">Paenibacillus popilliae ATCC 14706</name>
    <dbReference type="NCBI Taxonomy" id="1212764"/>
    <lineage>
        <taxon>Bacteria</taxon>
        <taxon>Bacillati</taxon>
        <taxon>Bacillota</taxon>
        <taxon>Bacilli</taxon>
        <taxon>Bacillales</taxon>
        <taxon>Paenibacillaceae</taxon>
        <taxon>Paenibacillus</taxon>
    </lineage>
</organism>
<dbReference type="EMBL" id="BALG01000042">
    <property type="protein sequence ID" value="GAC41683.1"/>
    <property type="molecule type" value="Genomic_DNA"/>
</dbReference>
<dbReference type="GO" id="GO:0006281">
    <property type="term" value="P:DNA repair"/>
    <property type="evidence" value="ECO:0007669"/>
    <property type="project" value="UniProtKB-KW"/>
</dbReference>
<dbReference type="Pfam" id="PF01381">
    <property type="entry name" value="HTH_3"/>
    <property type="match status" value="1"/>
</dbReference>
<evidence type="ECO:0000313" key="9">
    <source>
        <dbReference type="EMBL" id="GAC41683.1"/>
    </source>
</evidence>
<dbReference type="GO" id="GO:0003677">
    <property type="term" value="F:DNA binding"/>
    <property type="evidence" value="ECO:0007669"/>
    <property type="project" value="InterPro"/>
</dbReference>
<dbReference type="CDD" id="cd06529">
    <property type="entry name" value="S24_LexA-like"/>
    <property type="match status" value="1"/>
</dbReference>
<comment type="caution">
    <text evidence="9">The sequence shown here is derived from an EMBL/GenBank/DDBJ whole genome shotgun (WGS) entry which is preliminary data.</text>
</comment>
<dbReference type="MEROPS" id="S24.001"/>
<dbReference type="InterPro" id="IPR036286">
    <property type="entry name" value="LexA/Signal_pep-like_sf"/>
</dbReference>
<dbReference type="InterPro" id="IPR050077">
    <property type="entry name" value="LexA_repressor"/>
</dbReference>
<dbReference type="PANTHER" id="PTHR33516:SF2">
    <property type="entry name" value="LEXA REPRESSOR-RELATED"/>
    <property type="match status" value="1"/>
</dbReference>
<proteinExistence type="inferred from homology"/>
<evidence type="ECO:0000256" key="7">
    <source>
        <dbReference type="RuleBase" id="RU003991"/>
    </source>
</evidence>
<keyword evidence="10" id="KW-1185">Reference proteome</keyword>